<dbReference type="GO" id="GO:0008168">
    <property type="term" value="F:methyltransferase activity"/>
    <property type="evidence" value="ECO:0007669"/>
    <property type="project" value="UniProtKB-KW"/>
</dbReference>
<dbReference type="PANTHER" id="PTHR43591">
    <property type="entry name" value="METHYLTRANSFERASE"/>
    <property type="match status" value="1"/>
</dbReference>
<dbReference type="Pfam" id="PF13847">
    <property type="entry name" value="Methyltransf_31"/>
    <property type="match status" value="1"/>
</dbReference>
<dbReference type="Proteomes" id="UP000504637">
    <property type="component" value="Unplaced"/>
</dbReference>
<dbReference type="AlphaFoldDB" id="A0A6J3MCJ5"/>
<dbReference type="OrthoDB" id="10017101at2759"/>
<proteinExistence type="predicted"/>
<organism evidence="3">
    <name type="scientific">Dissoconium aciculare CBS 342.82</name>
    <dbReference type="NCBI Taxonomy" id="1314786"/>
    <lineage>
        <taxon>Eukaryota</taxon>
        <taxon>Fungi</taxon>
        <taxon>Dikarya</taxon>
        <taxon>Ascomycota</taxon>
        <taxon>Pezizomycotina</taxon>
        <taxon>Dothideomycetes</taxon>
        <taxon>Dothideomycetidae</taxon>
        <taxon>Mycosphaerellales</taxon>
        <taxon>Dissoconiaceae</taxon>
        <taxon>Dissoconium</taxon>
    </lineage>
</organism>
<accession>A0A6J3MCJ5</accession>
<reference evidence="3" key="1">
    <citation type="submission" date="2020-01" db="EMBL/GenBank/DDBJ databases">
        <authorList>
            <consortium name="DOE Joint Genome Institute"/>
            <person name="Haridas S."/>
            <person name="Albert R."/>
            <person name="Binder M."/>
            <person name="Bloem J."/>
            <person name="Labutti K."/>
            <person name="Salamov A."/>
            <person name="Andreopoulos B."/>
            <person name="Baker S.E."/>
            <person name="Barry K."/>
            <person name="Bills G."/>
            <person name="Bluhm B.H."/>
            <person name="Cannon C."/>
            <person name="Castanera R."/>
            <person name="Culley D.E."/>
            <person name="Daum C."/>
            <person name="Ezra D."/>
            <person name="Gonzalez J.B."/>
            <person name="Henrissat B."/>
            <person name="Kuo A."/>
            <person name="Liang C."/>
            <person name="Lipzen A."/>
            <person name="Lutzoni F."/>
            <person name="Magnuson J."/>
            <person name="Mondo S."/>
            <person name="Nolan M."/>
            <person name="Ohm R."/>
            <person name="Pangilinan J."/>
            <person name="Park H.-J."/>
            <person name="Ramirez L."/>
            <person name="Alfaro M."/>
            <person name="Sun H."/>
            <person name="Tritt A."/>
            <person name="Yoshinaga Y."/>
            <person name="Zwiers L.-H."/>
            <person name="Turgeon B.G."/>
            <person name="Goodwin S.B."/>
            <person name="Spatafora J.W."/>
            <person name="Crous P.W."/>
            <person name="Grigoriev I.V."/>
        </authorList>
    </citation>
    <scope>NUCLEOTIDE SEQUENCE</scope>
    <source>
        <strain evidence="3">CBS 342.82</strain>
    </source>
</reference>
<keyword evidence="3" id="KW-0489">Methyltransferase</keyword>
<feature type="domain" description="Methyltransferase" evidence="1">
    <location>
        <begin position="49"/>
        <end position="155"/>
    </location>
</feature>
<dbReference type="Gene3D" id="3.40.50.150">
    <property type="entry name" value="Vaccinia Virus protein VP39"/>
    <property type="match status" value="1"/>
</dbReference>
<evidence type="ECO:0000313" key="3">
    <source>
        <dbReference type="RefSeq" id="XP_033461593.1"/>
    </source>
</evidence>
<protein>
    <submittedName>
        <fullName evidence="3">S-adenosyl-L-methionine-dependent methyltransferase</fullName>
    </submittedName>
</protein>
<dbReference type="SUPFAM" id="SSF53335">
    <property type="entry name" value="S-adenosyl-L-methionine-dependent methyltransferases"/>
    <property type="match status" value="1"/>
</dbReference>
<evidence type="ECO:0000313" key="2">
    <source>
        <dbReference type="Proteomes" id="UP000504637"/>
    </source>
</evidence>
<reference evidence="3" key="2">
    <citation type="submission" date="2020-04" db="EMBL/GenBank/DDBJ databases">
        <authorList>
            <consortium name="NCBI Genome Project"/>
        </authorList>
    </citation>
    <scope>NUCLEOTIDE SEQUENCE</scope>
    <source>
        <strain evidence="3">CBS 342.82</strain>
    </source>
</reference>
<keyword evidence="2" id="KW-1185">Reference proteome</keyword>
<dbReference type="InterPro" id="IPR025714">
    <property type="entry name" value="Methyltranfer_dom"/>
</dbReference>
<dbReference type="GO" id="GO:0032259">
    <property type="term" value="P:methylation"/>
    <property type="evidence" value="ECO:0007669"/>
    <property type="project" value="UniProtKB-KW"/>
</dbReference>
<sequence length="282" mass="31106">MANSTKRTEHKYVPGHQQHHIKLHTMRTAENSSAYLLSTLKTMVKSQPRLKLLDCGAGPGSISVSLARYLPEGEVIATDLSEDIVKRAAAYAQEQGATNVKCEVASIYDLPYPDKSFDIVHVQQVLTHLDEPLKAVQSLIRVCRVGGVVAIREVDMRMFNYHPETPGLIAAHRLMMASMEAGGGSIDMGARLVSIAMQAGVQREHIQASMGTFCYSTAEERFACGSQFRDRLKEGSMRKTVLEAELATVQELDGMMRAWDDWIAAEDGILGMMNGEILVTKH</sequence>
<dbReference type="PANTHER" id="PTHR43591:SF24">
    <property type="entry name" value="2-METHOXY-6-POLYPRENYL-1,4-BENZOQUINOL METHYLASE, MITOCHONDRIAL"/>
    <property type="match status" value="1"/>
</dbReference>
<keyword evidence="3" id="KW-0808">Transferase</keyword>
<reference evidence="3" key="3">
    <citation type="submission" date="2025-08" db="UniProtKB">
        <authorList>
            <consortium name="RefSeq"/>
        </authorList>
    </citation>
    <scope>IDENTIFICATION</scope>
    <source>
        <strain evidence="3">CBS 342.82</strain>
    </source>
</reference>
<name>A0A6J3MCJ5_9PEZI</name>
<dbReference type="RefSeq" id="XP_033461593.1">
    <property type="nucleotide sequence ID" value="XM_033604537.1"/>
</dbReference>
<evidence type="ECO:0000259" key="1">
    <source>
        <dbReference type="Pfam" id="PF13847"/>
    </source>
</evidence>
<dbReference type="CDD" id="cd02440">
    <property type="entry name" value="AdoMet_MTases"/>
    <property type="match status" value="1"/>
</dbReference>
<dbReference type="InterPro" id="IPR029063">
    <property type="entry name" value="SAM-dependent_MTases_sf"/>
</dbReference>
<dbReference type="GeneID" id="54362337"/>
<gene>
    <name evidence="3" type="ORF">K489DRAFT_378986</name>
</gene>